<dbReference type="Gene3D" id="3.60.10.10">
    <property type="entry name" value="Endonuclease/exonuclease/phosphatase"/>
    <property type="match status" value="1"/>
</dbReference>
<keyword evidence="3" id="KW-1185">Reference proteome</keyword>
<dbReference type="AlphaFoldDB" id="A0A5D2D1C3"/>
<protein>
    <recommendedName>
        <fullName evidence="1">Endonuclease/exonuclease/phosphatase domain-containing protein</fullName>
    </recommendedName>
</protein>
<reference evidence="2 3" key="1">
    <citation type="submission" date="2019-06" db="EMBL/GenBank/DDBJ databases">
        <title>WGS assembly of Gossypium darwinii.</title>
        <authorList>
            <person name="Chen Z.J."/>
            <person name="Sreedasyam A."/>
            <person name="Ando A."/>
            <person name="Song Q."/>
            <person name="De L."/>
            <person name="Hulse-Kemp A."/>
            <person name="Ding M."/>
            <person name="Ye W."/>
            <person name="Kirkbride R."/>
            <person name="Jenkins J."/>
            <person name="Plott C."/>
            <person name="Lovell J."/>
            <person name="Lin Y.-M."/>
            <person name="Vaughn R."/>
            <person name="Liu B."/>
            <person name="Li W."/>
            <person name="Simpson S."/>
            <person name="Scheffler B."/>
            <person name="Saski C."/>
            <person name="Grover C."/>
            <person name="Hu G."/>
            <person name="Conover J."/>
            <person name="Carlson J."/>
            <person name="Shu S."/>
            <person name="Boston L."/>
            <person name="Williams M."/>
            <person name="Peterson D."/>
            <person name="Mcgee K."/>
            <person name="Jones D."/>
            <person name="Wendel J."/>
            <person name="Stelly D."/>
            <person name="Grimwood J."/>
            <person name="Schmutz J."/>
        </authorList>
    </citation>
    <scope>NUCLEOTIDE SEQUENCE [LARGE SCALE GENOMIC DNA]</scope>
    <source>
        <strain evidence="2">1808015.09</strain>
    </source>
</reference>
<dbReference type="SUPFAM" id="SSF56219">
    <property type="entry name" value="DNase I-like"/>
    <property type="match status" value="1"/>
</dbReference>
<name>A0A5D2D1C3_GOSDA</name>
<feature type="domain" description="Endonuclease/exonuclease/phosphatase" evidence="1">
    <location>
        <begin position="7"/>
        <end position="193"/>
    </location>
</feature>
<evidence type="ECO:0000313" key="3">
    <source>
        <dbReference type="Proteomes" id="UP000323506"/>
    </source>
</evidence>
<dbReference type="Proteomes" id="UP000323506">
    <property type="component" value="Chromosome D04"/>
</dbReference>
<dbReference type="InterPro" id="IPR036691">
    <property type="entry name" value="Endo/exonu/phosph_ase_sf"/>
</dbReference>
<gene>
    <name evidence="2" type="ORF">ES288_D04G178500v1</name>
</gene>
<sequence length="276" mass="31969">MKADIVVWNCQGAGYPKFHKFLKEYLRDFYPNVVLLVETRVSGFKAKCVIKKIGLPNSHKVEASGFFGRVWILWKDIVNVIVEVNNFQFVHLKVKFSMALFTGIYRSPWWVLRKDLWVAFGYIAQNVKGPWTLAGDFNALLNEDEKQGGSRKNNCTFPLFQQFCFDYSLKDIGFQGPKFTWNRGSLFECLDRARCNYQWDNLVPNSTVYHIHKIKFDHHALAIRFGQYKTLKAPRPFRFLSSGLSHSDFGRFVNETWSNGKHLEGSVTSFVAAVKN</sequence>
<accession>A0A5D2D1C3</accession>
<dbReference type="GO" id="GO:0003824">
    <property type="term" value="F:catalytic activity"/>
    <property type="evidence" value="ECO:0007669"/>
    <property type="project" value="InterPro"/>
</dbReference>
<dbReference type="InterPro" id="IPR005135">
    <property type="entry name" value="Endo/exonuclease/phosphatase"/>
</dbReference>
<evidence type="ECO:0000259" key="1">
    <source>
        <dbReference type="Pfam" id="PF03372"/>
    </source>
</evidence>
<organism evidence="2 3">
    <name type="scientific">Gossypium darwinii</name>
    <name type="common">Darwin's cotton</name>
    <name type="synonym">Gossypium barbadense var. darwinii</name>
    <dbReference type="NCBI Taxonomy" id="34276"/>
    <lineage>
        <taxon>Eukaryota</taxon>
        <taxon>Viridiplantae</taxon>
        <taxon>Streptophyta</taxon>
        <taxon>Embryophyta</taxon>
        <taxon>Tracheophyta</taxon>
        <taxon>Spermatophyta</taxon>
        <taxon>Magnoliopsida</taxon>
        <taxon>eudicotyledons</taxon>
        <taxon>Gunneridae</taxon>
        <taxon>Pentapetalae</taxon>
        <taxon>rosids</taxon>
        <taxon>malvids</taxon>
        <taxon>Malvales</taxon>
        <taxon>Malvaceae</taxon>
        <taxon>Malvoideae</taxon>
        <taxon>Gossypium</taxon>
    </lineage>
</organism>
<dbReference type="PANTHER" id="PTHR35218">
    <property type="entry name" value="RNASE H DOMAIN-CONTAINING PROTEIN"/>
    <property type="match status" value="1"/>
</dbReference>
<evidence type="ECO:0000313" key="2">
    <source>
        <dbReference type="EMBL" id="TYG74382.1"/>
    </source>
</evidence>
<proteinExistence type="predicted"/>
<dbReference type="EMBL" id="CM017704">
    <property type="protein sequence ID" value="TYG74382.1"/>
    <property type="molecule type" value="Genomic_DNA"/>
</dbReference>
<dbReference type="PANTHER" id="PTHR35218:SF9">
    <property type="entry name" value="ENDONUCLEASE_EXONUCLEASE_PHOSPHATASE DOMAIN-CONTAINING PROTEIN"/>
    <property type="match status" value="1"/>
</dbReference>
<dbReference type="Pfam" id="PF03372">
    <property type="entry name" value="Exo_endo_phos"/>
    <property type="match status" value="1"/>
</dbReference>